<dbReference type="STRING" id="9598.ENSPTRP00000066561"/>
<dbReference type="CTD" id="56157"/>
<keyword evidence="4" id="KW-0862">Zinc</keyword>
<proteinExistence type="inferred from homology"/>
<reference evidence="9 10" key="1">
    <citation type="journal article" date="2005" name="Nature">
        <title>Initial sequence of the chimpanzee genome and comparison with the human genome.</title>
        <authorList>
            <consortium name="Chimpanzee sequencing and analysis consortium"/>
        </authorList>
    </citation>
    <scope>NUCLEOTIDE SEQUENCE [LARGE SCALE GENOMIC DNA]</scope>
</reference>
<keyword evidence="3 5" id="KW-0863">Zinc-finger</keyword>
<dbReference type="RefSeq" id="XP_003317653.1">
    <property type="nucleotide sequence ID" value="XM_003317605.5"/>
</dbReference>
<evidence type="ECO:0000256" key="1">
    <source>
        <dbReference type="ARBA" id="ARBA00008287"/>
    </source>
</evidence>
<dbReference type="GO" id="GO:0008270">
    <property type="term" value="F:zinc ion binding"/>
    <property type="evidence" value="ECO:0007669"/>
    <property type="project" value="UniProtKB-KW"/>
</dbReference>
<evidence type="ECO:0000256" key="2">
    <source>
        <dbReference type="ARBA" id="ARBA00022723"/>
    </source>
</evidence>
<dbReference type="PROSITE" id="PS50199">
    <property type="entry name" value="ZF_RANBP2_2"/>
    <property type="match status" value="1"/>
</dbReference>
<evidence type="ECO:0000256" key="4">
    <source>
        <dbReference type="ARBA" id="ARBA00022833"/>
    </source>
</evidence>
<dbReference type="Pfam" id="PF20864">
    <property type="entry name" value="Zn_ribbon_TEX13"/>
    <property type="match status" value="1"/>
</dbReference>
<dbReference type="InterPro" id="IPR054602">
    <property type="entry name" value="TEX13A/B_middle"/>
</dbReference>
<keyword evidence="2" id="KW-0479">Metal-binding</keyword>
<dbReference type="InterPro" id="IPR036443">
    <property type="entry name" value="Znf_RanBP2_sf"/>
</dbReference>
<evidence type="ECO:0000313" key="9">
    <source>
        <dbReference type="Ensembl" id="ENSPTRP00000065829.1"/>
    </source>
</evidence>
<keyword evidence="10" id="KW-1185">Reference proteome</keyword>
<accession>A0A2J8K3R7</accession>
<dbReference type="Bgee" id="ENSPTRG00000048244">
    <property type="expression patterns" value="Expressed in testis and 1 other cell type or tissue"/>
</dbReference>
<dbReference type="PaxDb" id="9598-ENSPTRP00000047321"/>
<dbReference type="GO" id="GO:0003729">
    <property type="term" value="F:mRNA binding"/>
    <property type="evidence" value="ECO:0000318"/>
    <property type="project" value="GO_Central"/>
</dbReference>
<organism evidence="9 10">
    <name type="scientific">Pan troglodytes</name>
    <name type="common">Chimpanzee</name>
    <dbReference type="NCBI Taxonomy" id="9598"/>
    <lineage>
        <taxon>Eukaryota</taxon>
        <taxon>Metazoa</taxon>
        <taxon>Chordata</taxon>
        <taxon>Craniata</taxon>
        <taxon>Vertebrata</taxon>
        <taxon>Euteleostomi</taxon>
        <taxon>Mammalia</taxon>
        <taxon>Eutheria</taxon>
        <taxon>Euarchontoglires</taxon>
        <taxon>Primates</taxon>
        <taxon>Haplorrhini</taxon>
        <taxon>Catarrhini</taxon>
        <taxon>Hominidae</taxon>
        <taxon>Pan</taxon>
    </lineage>
</organism>
<dbReference type="GeneID" id="473715"/>
<accession>A0A2I3RMG6</accession>
<dbReference type="OMA" id="NYTYWGQ"/>
<dbReference type="EMBL" id="AACZ04018097">
    <property type="status" value="NOT_ANNOTATED_CDS"/>
    <property type="molecule type" value="Genomic_DNA"/>
</dbReference>
<dbReference type="VGNC" id="VGNC:1518">
    <property type="gene designation" value="TEX13A"/>
</dbReference>
<keyword evidence="6" id="KW-0175">Coiled coil</keyword>
<dbReference type="Ensembl" id="ENSPTRT00000080080.1">
    <property type="protein sequence ID" value="ENSPTRP00000066561.1"/>
    <property type="gene ID" value="ENSPTRG00000048244.1"/>
</dbReference>
<feature type="domain" description="RanBP2-type" evidence="8">
    <location>
        <begin position="376"/>
        <end position="400"/>
    </location>
</feature>
<dbReference type="Pfam" id="PF15186">
    <property type="entry name" value="TEX13"/>
    <property type="match status" value="1"/>
</dbReference>
<dbReference type="InterPro" id="IPR049534">
    <property type="entry name" value="TEX13A/C/D_Znf"/>
</dbReference>
<feature type="region of interest" description="Disordered" evidence="7">
    <location>
        <begin position="320"/>
        <end position="372"/>
    </location>
</feature>
<dbReference type="SUPFAM" id="SSF90209">
    <property type="entry name" value="Ran binding protein zinc finger-like"/>
    <property type="match status" value="1"/>
</dbReference>
<dbReference type="Pfam" id="PF22835">
    <property type="entry name" value="TEX13B-like_middle"/>
    <property type="match status" value="1"/>
</dbReference>
<evidence type="ECO:0000313" key="11">
    <source>
        <dbReference type="VGNC" id="VGNC:1518"/>
    </source>
</evidence>
<name>A0A2I3RMG6_PANTR</name>
<dbReference type="KEGG" id="ptr:473715"/>
<dbReference type="PROSITE" id="PS01358">
    <property type="entry name" value="ZF_RANBP2_1"/>
    <property type="match status" value="1"/>
</dbReference>
<dbReference type="InterPro" id="IPR028193">
    <property type="entry name" value="TEX13A-D_N"/>
</dbReference>
<dbReference type="Proteomes" id="UP000002277">
    <property type="component" value="Chromosome X"/>
</dbReference>
<dbReference type="PANTHER" id="PTHR23111:SF64">
    <property type="entry name" value="TESTIS-EXPRESSED PROTEIN 13A"/>
    <property type="match status" value="1"/>
</dbReference>
<comment type="similarity">
    <text evidence="1">Belongs to the TEX13 family.</text>
</comment>
<evidence type="ECO:0000256" key="6">
    <source>
        <dbReference type="SAM" id="Coils"/>
    </source>
</evidence>
<dbReference type="Ensembl" id="ENSPTRT00000092114.1">
    <property type="protein sequence ID" value="ENSPTRP00000065829.1"/>
    <property type="gene ID" value="ENSPTRG00000048244.1"/>
</dbReference>
<dbReference type="AlphaFoldDB" id="A0A2I3RMG6"/>
<protein>
    <submittedName>
        <fullName evidence="9">Testis expressed 13A</fullName>
    </submittedName>
</protein>
<gene>
    <name evidence="9 11" type="primary">TEX13A</name>
</gene>
<evidence type="ECO:0000256" key="3">
    <source>
        <dbReference type="ARBA" id="ARBA00022771"/>
    </source>
</evidence>
<dbReference type="Gene3D" id="4.10.1060.10">
    <property type="entry name" value="Zinc finger, RanBP2-type"/>
    <property type="match status" value="1"/>
</dbReference>
<reference evidence="9" key="2">
    <citation type="submission" date="2025-05" db="UniProtKB">
        <authorList>
            <consortium name="Ensembl"/>
        </authorList>
    </citation>
    <scope>IDENTIFICATION</scope>
</reference>
<evidence type="ECO:0000256" key="7">
    <source>
        <dbReference type="SAM" id="MobiDB-lite"/>
    </source>
</evidence>
<sequence>MTLRPEDPSSGFRHSNVVAFINEKMARHTKGPKFYLENISLSWEKVEDKLRAILEDSKVPSEVKEACTWGSLALGVRFAHRQAQLQRHRVLWLHGFAKLHKSAAQDLASDLKKLREQQETERKEAASRLRMAQTSLVEVQKERDKELVSPHEWEQGAGWPGLATAGGVCTEGAAEEEEEAAVAAAGAAGGKGAEEEQRDVEVVAAPVEAMAPPVEAGAAPMETQFPHVEARAASMETTEKLERILLQLLGDADQEKYTYLGQKEGDLRSVETATSYFSGTTNPWSRASSEPLPVQLPASYSYSYSSPFSSFSDIPTISPPQATVTAPVPPQLPSDWEAFDTSPWSDGGPHRIDHQEHPRDRRYSEPHQQRPPIYRRPGDWDCPWCNAVNFSRRDTCFDCGKGIWLQKPH</sequence>
<feature type="coiled-coil region" evidence="6">
    <location>
        <begin position="97"/>
        <end position="135"/>
    </location>
</feature>
<evidence type="ECO:0000256" key="5">
    <source>
        <dbReference type="PROSITE-ProRule" id="PRU00322"/>
    </source>
</evidence>
<dbReference type="OrthoDB" id="448399at2759"/>
<feature type="compositionally biased region" description="Basic and acidic residues" evidence="7">
    <location>
        <begin position="348"/>
        <end position="368"/>
    </location>
</feature>
<dbReference type="InterPro" id="IPR001876">
    <property type="entry name" value="Znf_RanBP2"/>
</dbReference>
<evidence type="ECO:0000259" key="8">
    <source>
        <dbReference type="PROSITE" id="PS50199"/>
    </source>
</evidence>
<evidence type="ECO:0000313" key="10">
    <source>
        <dbReference type="Proteomes" id="UP000002277"/>
    </source>
</evidence>
<dbReference type="PANTHER" id="PTHR23111">
    <property type="entry name" value="ZINC FINGER PROTEIN"/>
    <property type="match status" value="1"/>
</dbReference>
<dbReference type="GeneTree" id="ENSGT00940000164308"/>